<dbReference type="GO" id="GO:0016787">
    <property type="term" value="F:hydrolase activity"/>
    <property type="evidence" value="ECO:0007669"/>
    <property type="project" value="UniProtKB-KW"/>
</dbReference>
<dbReference type="InterPro" id="IPR001279">
    <property type="entry name" value="Metallo-B-lactamas"/>
</dbReference>
<dbReference type="KEGG" id="ssyi:EKG83_39430"/>
<sequence>MNRRQVLRGAAAVVGTAVGTAATGTAAGASALGRTGGEAAEAAGADTSAAAFASGRNGVALRWLGVAGWELSLDGRRVLVDPYLSRLPVFDEAGAFIPDHPLEVRSDLLDRHLTERPDLVLATHGHYDHLMEIPHVVERHGSRVIGTETHRHLLTAMGVPGDGVVVASGGEHLDFHGFTVEVFRSLHSQFGSYGYFAPGTLTAPPRRPATIGDLVEGGSLAYRVTARGFSVLFLSGTANFVEREVAGLRPDVLVLGMSGHTNVYDYTARVLRATRPKVLVPSHHDDMVTPLDDPALPARGNPAAATELADTARRIGLAAKVLDSEILRWYEF</sequence>
<keyword evidence="4" id="KW-1185">Reference proteome</keyword>
<dbReference type="RefSeq" id="WP_153278722.1">
    <property type="nucleotide sequence ID" value="NZ_CP034550.1"/>
</dbReference>
<evidence type="ECO:0000313" key="3">
    <source>
        <dbReference type="EMBL" id="QFZ22696.1"/>
    </source>
</evidence>
<accession>A0A5Q0H905</accession>
<feature type="signal peptide" evidence="1">
    <location>
        <begin position="1"/>
        <end position="21"/>
    </location>
</feature>
<proteinExistence type="predicted"/>
<dbReference type="PROSITE" id="PS51318">
    <property type="entry name" value="TAT"/>
    <property type="match status" value="1"/>
</dbReference>
<evidence type="ECO:0000259" key="2">
    <source>
        <dbReference type="SMART" id="SM00849"/>
    </source>
</evidence>
<protein>
    <submittedName>
        <fullName evidence="3">MBL fold metallo-hydrolase</fullName>
    </submittedName>
</protein>
<dbReference type="PANTHER" id="PTHR43546:SF3">
    <property type="entry name" value="UPF0173 METAL-DEPENDENT HYDROLASE MJ1163"/>
    <property type="match status" value="1"/>
</dbReference>
<dbReference type="AlphaFoldDB" id="A0A5Q0H905"/>
<gene>
    <name evidence="3" type="ORF">EKG83_39430</name>
</gene>
<organism evidence="3 4">
    <name type="scientific">Saccharothrix syringae</name>
    <name type="common">Nocardiopsis syringae</name>
    <dbReference type="NCBI Taxonomy" id="103733"/>
    <lineage>
        <taxon>Bacteria</taxon>
        <taxon>Bacillati</taxon>
        <taxon>Actinomycetota</taxon>
        <taxon>Actinomycetes</taxon>
        <taxon>Pseudonocardiales</taxon>
        <taxon>Pseudonocardiaceae</taxon>
        <taxon>Saccharothrix</taxon>
    </lineage>
</organism>
<dbReference type="InterPro" id="IPR050114">
    <property type="entry name" value="UPF0173_UPF0282_UlaG_hydrolase"/>
</dbReference>
<feature type="domain" description="Metallo-beta-lactamase" evidence="2">
    <location>
        <begin position="65"/>
        <end position="283"/>
    </location>
</feature>
<dbReference type="OrthoDB" id="9789133at2"/>
<keyword evidence="1" id="KW-0732">Signal</keyword>
<dbReference type="Gene3D" id="3.60.15.10">
    <property type="entry name" value="Ribonuclease Z/Hydroxyacylglutathione hydrolase-like"/>
    <property type="match status" value="1"/>
</dbReference>
<dbReference type="CDD" id="cd06262">
    <property type="entry name" value="metallo-hydrolase-like_MBL-fold"/>
    <property type="match status" value="1"/>
</dbReference>
<evidence type="ECO:0000313" key="4">
    <source>
        <dbReference type="Proteomes" id="UP000325787"/>
    </source>
</evidence>
<keyword evidence="3" id="KW-0378">Hydrolase</keyword>
<dbReference type="PANTHER" id="PTHR43546">
    <property type="entry name" value="UPF0173 METAL-DEPENDENT HYDROLASE MJ1163-RELATED"/>
    <property type="match status" value="1"/>
</dbReference>
<dbReference type="SUPFAM" id="SSF56281">
    <property type="entry name" value="Metallo-hydrolase/oxidoreductase"/>
    <property type="match status" value="1"/>
</dbReference>
<name>A0A5Q0H905_SACSY</name>
<dbReference type="Pfam" id="PF13483">
    <property type="entry name" value="Lactamase_B_3"/>
    <property type="match status" value="1"/>
</dbReference>
<dbReference type="SMART" id="SM00849">
    <property type="entry name" value="Lactamase_B"/>
    <property type="match status" value="1"/>
</dbReference>
<dbReference type="InterPro" id="IPR006311">
    <property type="entry name" value="TAT_signal"/>
</dbReference>
<feature type="chain" id="PRO_5038765165" evidence="1">
    <location>
        <begin position="22"/>
        <end position="332"/>
    </location>
</feature>
<evidence type="ECO:0000256" key="1">
    <source>
        <dbReference type="SAM" id="SignalP"/>
    </source>
</evidence>
<dbReference type="Proteomes" id="UP000325787">
    <property type="component" value="Chromosome"/>
</dbReference>
<reference evidence="4" key="1">
    <citation type="journal article" date="2021" name="Curr. Microbiol.">
        <title>Complete genome of nocamycin-producing strain Saccharothrix syringae NRRL B-16468 reveals the biosynthetic potential for secondary metabolites.</title>
        <authorList>
            <person name="Mo X."/>
            <person name="Yang S."/>
        </authorList>
    </citation>
    <scope>NUCLEOTIDE SEQUENCE [LARGE SCALE GENOMIC DNA]</scope>
    <source>
        <strain evidence="4">ATCC 51364 / DSM 43886 / JCM 6844 / KCTC 9398 / NBRC 14523 / NRRL B-16468 / INA 2240</strain>
    </source>
</reference>
<dbReference type="EMBL" id="CP034550">
    <property type="protein sequence ID" value="QFZ22696.1"/>
    <property type="molecule type" value="Genomic_DNA"/>
</dbReference>
<dbReference type="InterPro" id="IPR036866">
    <property type="entry name" value="RibonucZ/Hydroxyglut_hydro"/>
</dbReference>